<feature type="chain" id="PRO_5012695981" description="non-reducing end alpha-L-arabinofuranosidase" evidence="8">
    <location>
        <begin position="22"/>
        <end position="697"/>
    </location>
</feature>
<dbReference type="GO" id="GO:0046373">
    <property type="term" value="P:L-arabinose metabolic process"/>
    <property type="evidence" value="ECO:0007669"/>
    <property type="project" value="InterPro"/>
</dbReference>
<dbReference type="PANTHER" id="PTHR31776">
    <property type="entry name" value="ALPHA-L-ARABINOFURANOSIDASE 1"/>
    <property type="match status" value="1"/>
</dbReference>
<dbReference type="EC" id="3.2.1.55" evidence="4"/>
<dbReference type="InterPro" id="IPR055235">
    <property type="entry name" value="ASD1_cat"/>
</dbReference>
<dbReference type="SUPFAM" id="SSF51445">
    <property type="entry name" value="(Trans)glycosidases"/>
    <property type="match status" value="1"/>
</dbReference>
<dbReference type="Gene3D" id="2.60.120.260">
    <property type="entry name" value="Galactose-binding domain-like"/>
    <property type="match status" value="1"/>
</dbReference>
<dbReference type="AlphaFoldDB" id="A0A284QWR6"/>
<evidence type="ECO:0000256" key="6">
    <source>
        <dbReference type="ARBA" id="ARBA00022801"/>
    </source>
</evidence>
<dbReference type="UniPathway" id="UPA00667"/>
<dbReference type="Pfam" id="PF22848">
    <property type="entry name" value="ASD1_dom"/>
    <property type="match status" value="1"/>
</dbReference>
<dbReference type="InterPro" id="IPR017853">
    <property type="entry name" value="GH"/>
</dbReference>
<dbReference type="PANTHER" id="PTHR31776:SF0">
    <property type="entry name" value="ALPHA-L-ARABINOFURANOSIDASE 1"/>
    <property type="match status" value="1"/>
</dbReference>
<keyword evidence="7" id="KW-0325">Glycoprotein</keyword>
<dbReference type="InterPro" id="IPR051563">
    <property type="entry name" value="Glycosyl_Hydrolase_51"/>
</dbReference>
<dbReference type="Gene3D" id="2.60.40.1180">
    <property type="entry name" value="Golgi alpha-mannosidase II"/>
    <property type="match status" value="1"/>
</dbReference>
<dbReference type="Proteomes" id="UP000219338">
    <property type="component" value="Unassembled WGS sequence"/>
</dbReference>
<reference evidence="11" key="1">
    <citation type="journal article" date="2017" name="Nat. Ecol. Evol.">
        <title>Genome expansion and lineage-specific genetic innovations in the forest pathogenic fungi Armillaria.</title>
        <authorList>
            <person name="Sipos G."/>
            <person name="Prasanna A.N."/>
            <person name="Walter M.C."/>
            <person name="O'Connor E."/>
            <person name="Balint B."/>
            <person name="Krizsan K."/>
            <person name="Kiss B."/>
            <person name="Hess J."/>
            <person name="Varga T."/>
            <person name="Slot J."/>
            <person name="Riley R."/>
            <person name="Boka B."/>
            <person name="Rigling D."/>
            <person name="Barry K."/>
            <person name="Lee J."/>
            <person name="Mihaltcheva S."/>
            <person name="LaButti K."/>
            <person name="Lipzen A."/>
            <person name="Waldron R."/>
            <person name="Moloney N.M."/>
            <person name="Sperisen C."/>
            <person name="Kredics L."/>
            <person name="Vagvoelgyi C."/>
            <person name="Patrignani A."/>
            <person name="Fitzpatrick D."/>
            <person name="Nagy I."/>
            <person name="Doyle S."/>
            <person name="Anderson J.B."/>
            <person name="Grigoriev I.V."/>
            <person name="Gueldener U."/>
            <person name="Muensterkoetter M."/>
            <person name="Nagy L.G."/>
        </authorList>
    </citation>
    <scope>NUCLEOTIDE SEQUENCE [LARGE SCALE GENOMIC DNA]</scope>
    <source>
        <strain evidence="11">C18/9</strain>
    </source>
</reference>
<evidence type="ECO:0000259" key="9">
    <source>
        <dbReference type="SMART" id="SM00813"/>
    </source>
</evidence>
<name>A0A284QWR6_ARMOS</name>
<proteinExistence type="inferred from homology"/>
<dbReference type="OrthoDB" id="406864at2759"/>
<dbReference type="InterPro" id="IPR010720">
    <property type="entry name" value="Alpha-L-AF_C"/>
</dbReference>
<dbReference type="GO" id="GO:0046556">
    <property type="term" value="F:alpha-L-arabinofuranosidase activity"/>
    <property type="evidence" value="ECO:0007669"/>
    <property type="project" value="UniProtKB-EC"/>
</dbReference>
<accession>A0A284QWR6</accession>
<evidence type="ECO:0000256" key="2">
    <source>
        <dbReference type="ARBA" id="ARBA00004834"/>
    </source>
</evidence>
<evidence type="ECO:0000256" key="1">
    <source>
        <dbReference type="ARBA" id="ARBA00001462"/>
    </source>
</evidence>
<protein>
    <recommendedName>
        <fullName evidence="4">non-reducing end alpha-L-arabinofuranosidase</fullName>
        <ecNumber evidence="4">3.2.1.55</ecNumber>
    </recommendedName>
</protein>
<evidence type="ECO:0000256" key="8">
    <source>
        <dbReference type="SAM" id="SignalP"/>
    </source>
</evidence>
<evidence type="ECO:0000256" key="5">
    <source>
        <dbReference type="ARBA" id="ARBA00022729"/>
    </source>
</evidence>
<keyword evidence="6" id="KW-0378">Hydrolase</keyword>
<comment type="similarity">
    <text evidence="3">Belongs to the glycosyl hydrolase 51 family.</text>
</comment>
<dbReference type="STRING" id="47428.A0A284QWR6"/>
<dbReference type="EMBL" id="FUEG01000002">
    <property type="protein sequence ID" value="SJL00907.1"/>
    <property type="molecule type" value="Genomic_DNA"/>
</dbReference>
<feature type="domain" description="Alpha-L-arabinofuranosidase C-terminal" evidence="9">
    <location>
        <begin position="487"/>
        <end position="689"/>
    </location>
</feature>
<evidence type="ECO:0000256" key="7">
    <source>
        <dbReference type="ARBA" id="ARBA00023180"/>
    </source>
</evidence>
<sequence length="697" mass="74970">MLKAFQLYFSVLGLLAGICTAQTTVSVSATASHAIPTSLWGVMYEDISYTLISISSKLTPAQSGDGGLYAELLQNRAFQQVTPGTTAALNAWQAINGASLAVIADTQPVSSALPNALHVTIPAGQTGAVGFGNTGYFGIKVTQGSVYTASFFYRFPTASSFRGNINVGLQTTSGQVLASSSIPVSGSQTSWTQVSATLRPSTTPVSTANIFTVTVDGTAASGQTINFAMFSLVPPTFKNRPNGMRVDIANALQDLGPSFFRFPGGNNLEVWTTMLSRPVYLTEWPLVDRPGRVGDWGYINTDGLGLLEYLTWCEDLNMEPIMAVWAGMIQPFFPFHFVDFRQGFALQGASVPQAQLGPYVQQAIDQIQFTIGDPATNENAALRASLGHPEPFKLKYVEIGNEASISEFCLPTIDLASYTYRWPAFVNALKAEFPDLHYIATSFPFNPVLSPVPTEYDNHLYASRSGMVQNGFFYDDVARDGTQYFEGEYASTTNDAGATLTFPTMQGTAAEAVFMMGFERNSDIVFAASFAPVLNDITSSQWHPNLISFDAGSVYLSTSYYAQKVAQNNSPTLVASNFDLDLQLFSKNRGDEYIPSTLPARNGTLFWTVVRKTSAIPNELIIKVVNTVATASAVTFSLPFDSVSSTALAQVLTGSATASNTPSTPQLVIPVNSTIATGQTFTYSAPPFSLTVLTLTL</sequence>
<organism evidence="10 11">
    <name type="scientific">Armillaria ostoyae</name>
    <name type="common">Armillaria root rot fungus</name>
    <dbReference type="NCBI Taxonomy" id="47428"/>
    <lineage>
        <taxon>Eukaryota</taxon>
        <taxon>Fungi</taxon>
        <taxon>Dikarya</taxon>
        <taxon>Basidiomycota</taxon>
        <taxon>Agaricomycotina</taxon>
        <taxon>Agaricomycetes</taxon>
        <taxon>Agaricomycetidae</taxon>
        <taxon>Agaricales</taxon>
        <taxon>Marasmiineae</taxon>
        <taxon>Physalacriaceae</taxon>
        <taxon>Armillaria</taxon>
    </lineage>
</organism>
<evidence type="ECO:0000313" key="10">
    <source>
        <dbReference type="EMBL" id="SJL00907.1"/>
    </source>
</evidence>
<feature type="signal peptide" evidence="8">
    <location>
        <begin position="1"/>
        <end position="21"/>
    </location>
</feature>
<evidence type="ECO:0000256" key="3">
    <source>
        <dbReference type="ARBA" id="ARBA00007186"/>
    </source>
</evidence>
<dbReference type="GO" id="GO:0031222">
    <property type="term" value="P:arabinan catabolic process"/>
    <property type="evidence" value="ECO:0007669"/>
    <property type="project" value="UniProtKB-UniPathway"/>
</dbReference>
<dbReference type="SMART" id="SM00813">
    <property type="entry name" value="Alpha-L-AF_C"/>
    <property type="match status" value="1"/>
</dbReference>
<gene>
    <name evidence="10" type="ORF">ARMOST_04221</name>
</gene>
<comment type="pathway">
    <text evidence="2">Glycan metabolism; L-arabinan degradation.</text>
</comment>
<comment type="catalytic activity">
    <reaction evidence="1">
        <text>Hydrolysis of terminal non-reducing alpha-L-arabinofuranoside residues in alpha-L-arabinosides.</text>
        <dbReference type="EC" id="3.2.1.55"/>
    </reaction>
</comment>
<dbReference type="OMA" id="RKELLYM"/>
<evidence type="ECO:0000313" key="11">
    <source>
        <dbReference type="Proteomes" id="UP000219338"/>
    </source>
</evidence>
<dbReference type="Pfam" id="PF06964">
    <property type="entry name" value="Alpha-L-AF_C"/>
    <property type="match status" value="1"/>
</dbReference>
<evidence type="ECO:0000256" key="4">
    <source>
        <dbReference type="ARBA" id="ARBA00012670"/>
    </source>
</evidence>
<keyword evidence="11" id="KW-1185">Reference proteome</keyword>
<dbReference type="InterPro" id="IPR013780">
    <property type="entry name" value="Glyco_hydro_b"/>
</dbReference>
<dbReference type="Gene3D" id="3.20.20.80">
    <property type="entry name" value="Glycosidases"/>
    <property type="match status" value="1"/>
</dbReference>
<keyword evidence="5 8" id="KW-0732">Signal</keyword>